<keyword evidence="2" id="KW-0539">Nucleus</keyword>
<evidence type="ECO:0000256" key="2">
    <source>
        <dbReference type="ARBA" id="ARBA00023242"/>
    </source>
</evidence>
<organism evidence="5 6">
    <name type="scientific">Rhizopus stolonifer</name>
    <name type="common">Rhizopus nigricans</name>
    <dbReference type="NCBI Taxonomy" id="4846"/>
    <lineage>
        <taxon>Eukaryota</taxon>
        <taxon>Fungi</taxon>
        <taxon>Fungi incertae sedis</taxon>
        <taxon>Mucoromycota</taxon>
        <taxon>Mucoromycotina</taxon>
        <taxon>Mucoromycetes</taxon>
        <taxon>Mucorales</taxon>
        <taxon>Mucorineae</taxon>
        <taxon>Rhizopodaceae</taxon>
        <taxon>Rhizopus</taxon>
    </lineage>
</organism>
<comment type="subcellular location">
    <subcellularLocation>
        <location evidence="1">Nucleus</location>
    </subcellularLocation>
</comment>
<dbReference type="AlphaFoldDB" id="A0A367KJ55"/>
<dbReference type="Pfam" id="PF00076">
    <property type="entry name" value="RRM_1"/>
    <property type="match status" value="1"/>
</dbReference>
<evidence type="ECO:0000313" key="6">
    <source>
        <dbReference type="Proteomes" id="UP000253551"/>
    </source>
</evidence>
<dbReference type="PANTHER" id="PTHR13952">
    <property type="entry name" value="U1 SMALL NUCLEAR RIBONUCLEOPROTEIN 70 KD"/>
    <property type="match status" value="1"/>
</dbReference>
<dbReference type="SUPFAM" id="SSF54928">
    <property type="entry name" value="RNA-binding domain, RBD"/>
    <property type="match status" value="1"/>
</dbReference>
<dbReference type="InterPro" id="IPR051183">
    <property type="entry name" value="U1_U11-U12_snRNP_70-35kDa"/>
</dbReference>
<evidence type="ECO:0000256" key="1">
    <source>
        <dbReference type="ARBA" id="ARBA00004123"/>
    </source>
</evidence>
<name>A0A367KJ55_RHIST</name>
<gene>
    <name evidence="5" type="ORF">CU098_010956</name>
</gene>
<sequence>MKSRTTLFVSGFDAKTRARNLAYEFERYGRLVRLDIPAPKSYNSKPYAFVEFEENQDAEDAFQEMHGRTIDGYTLNIQVTFYEISLDD</sequence>
<keyword evidence="3" id="KW-0694">RNA-binding</keyword>
<dbReference type="GO" id="GO:0005685">
    <property type="term" value="C:U1 snRNP"/>
    <property type="evidence" value="ECO:0007669"/>
    <property type="project" value="TreeGrafter"/>
</dbReference>
<reference evidence="5 6" key="1">
    <citation type="journal article" date="2018" name="G3 (Bethesda)">
        <title>Phylogenetic and Phylogenomic Definition of Rhizopus Species.</title>
        <authorList>
            <person name="Gryganskyi A.P."/>
            <person name="Golan J."/>
            <person name="Dolatabadi S."/>
            <person name="Mondo S."/>
            <person name="Robb S."/>
            <person name="Idnurm A."/>
            <person name="Muszewska A."/>
            <person name="Steczkiewicz K."/>
            <person name="Masonjones S."/>
            <person name="Liao H.L."/>
            <person name="Gajdeczka M.T."/>
            <person name="Anike F."/>
            <person name="Vuek A."/>
            <person name="Anishchenko I.M."/>
            <person name="Voigt K."/>
            <person name="de Hoog G.S."/>
            <person name="Smith M.E."/>
            <person name="Heitman J."/>
            <person name="Vilgalys R."/>
            <person name="Stajich J.E."/>
        </authorList>
    </citation>
    <scope>NUCLEOTIDE SEQUENCE [LARGE SCALE GENOMIC DNA]</scope>
    <source>
        <strain evidence="5 6">LSU 92-RS-03</strain>
    </source>
</reference>
<proteinExistence type="predicted"/>
<keyword evidence="6" id="KW-1185">Reference proteome</keyword>
<dbReference type="InterPro" id="IPR000504">
    <property type="entry name" value="RRM_dom"/>
</dbReference>
<dbReference type="GO" id="GO:0030619">
    <property type="term" value="F:U1 snRNA binding"/>
    <property type="evidence" value="ECO:0007669"/>
    <property type="project" value="TreeGrafter"/>
</dbReference>
<comment type="caution">
    <text evidence="5">The sequence shown here is derived from an EMBL/GenBank/DDBJ whole genome shotgun (WGS) entry which is preliminary data.</text>
</comment>
<dbReference type="STRING" id="4846.A0A367KJ55"/>
<dbReference type="PANTHER" id="PTHR13952:SF5">
    <property type="entry name" value="U1 SMALL NUCLEAR RIBONUCLEOPROTEIN 70 KDA"/>
    <property type="match status" value="1"/>
</dbReference>
<evidence type="ECO:0000256" key="3">
    <source>
        <dbReference type="PROSITE-ProRule" id="PRU00176"/>
    </source>
</evidence>
<dbReference type="OrthoDB" id="5970at2759"/>
<dbReference type="EMBL" id="PJQM01001625">
    <property type="protein sequence ID" value="RCI01882.1"/>
    <property type="molecule type" value="Genomic_DNA"/>
</dbReference>
<evidence type="ECO:0000259" key="4">
    <source>
        <dbReference type="PROSITE" id="PS50102"/>
    </source>
</evidence>
<dbReference type="InterPro" id="IPR012677">
    <property type="entry name" value="Nucleotide-bd_a/b_plait_sf"/>
</dbReference>
<dbReference type="InterPro" id="IPR035979">
    <property type="entry name" value="RBD_domain_sf"/>
</dbReference>
<feature type="domain" description="RRM" evidence="4">
    <location>
        <begin position="5"/>
        <end position="82"/>
    </location>
</feature>
<dbReference type="GO" id="GO:0000398">
    <property type="term" value="P:mRNA splicing, via spliceosome"/>
    <property type="evidence" value="ECO:0007669"/>
    <property type="project" value="TreeGrafter"/>
</dbReference>
<evidence type="ECO:0000313" key="5">
    <source>
        <dbReference type="EMBL" id="RCI01882.1"/>
    </source>
</evidence>
<protein>
    <recommendedName>
        <fullName evidence="4">RRM domain-containing protein</fullName>
    </recommendedName>
</protein>
<dbReference type="Proteomes" id="UP000253551">
    <property type="component" value="Unassembled WGS sequence"/>
</dbReference>
<dbReference type="GO" id="GO:0003729">
    <property type="term" value="F:mRNA binding"/>
    <property type="evidence" value="ECO:0007669"/>
    <property type="project" value="TreeGrafter"/>
</dbReference>
<accession>A0A367KJ55</accession>
<dbReference type="GO" id="GO:0071004">
    <property type="term" value="C:U2-type prespliceosome"/>
    <property type="evidence" value="ECO:0007669"/>
    <property type="project" value="TreeGrafter"/>
</dbReference>
<dbReference type="GO" id="GO:0071011">
    <property type="term" value="C:precatalytic spliceosome"/>
    <property type="evidence" value="ECO:0007669"/>
    <property type="project" value="TreeGrafter"/>
</dbReference>
<dbReference type="Gene3D" id="3.30.70.330">
    <property type="match status" value="1"/>
</dbReference>
<dbReference type="PROSITE" id="PS50102">
    <property type="entry name" value="RRM"/>
    <property type="match status" value="1"/>
</dbReference>
<dbReference type="SMART" id="SM00360">
    <property type="entry name" value="RRM"/>
    <property type="match status" value="1"/>
</dbReference>